<keyword evidence="2" id="KW-0802">TPR repeat</keyword>
<dbReference type="AlphaFoldDB" id="A0A494WAM7"/>
<dbReference type="InterPro" id="IPR011990">
    <property type="entry name" value="TPR-like_helical_dom_sf"/>
</dbReference>
<dbReference type="PANTHER" id="PTHR45586">
    <property type="entry name" value="TPR REPEAT-CONTAINING PROTEIN PA4667"/>
    <property type="match status" value="1"/>
</dbReference>
<sequence>MMLAPAGAGASVDPESALHAYARARLADGEGALGMAVENYRNALRQDPARIEIARRSYVQGLESGDRALALRSAALLDGAGMMPRDGTLLLIGEALARRDWGGASALVDRMTGEGNFAFLAPIVRSWIALGEGRYAPPVIEPKDRFAALGARYVDEHAALQTIMKGDVQAAVPMIRRALAVRGRDGGPLRIAFAAQLAGKGAKAEALMLLPVGDPDFATARSDIGKGRVPSASITPAQGYARLLARMAIDLATDPAGATLGLRLVRMATFADPDGAEGHILTARLLTGQEHGAAAAAVARNVGPKSWFAPFARAELVDALAQAGDKEGALSLARAQAAEPGAAPERQVRLGRLLADQRDFDGAAAAFRTAQAGFADGKVPWTLLLFEGSALEQGKRWAEARKVLEQAAIIAPDEPMVLNYLGYAQIERRQNVDAALALIKKASALRPDDPTIADSLGWAQFVTGDVDSALPSLERAAVGAPADATINEHLGDALWTAGRRYEARYAWEAASVYAEGEIAARLAAKRREGLTPEYAAP</sequence>
<dbReference type="EMBL" id="AP018664">
    <property type="protein sequence ID" value="BBD97259.1"/>
    <property type="molecule type" value="Genomic_DNA"/>
</dbReference>
<gene>
    <name evidence="3" type="ORF">SAMIE_1007600</name>
</gene>
<evidence type="ECO:0000313" key="4">
    <source>
        <dbReference type="Proteomes" id="UP000279959"/>
    </source>
</evidence>
<evidence type="ECO:0000313" key="3">
    <source>
        <dbReference type="EMBL" id="BBD97259.1"/>
    </source>
</evidence>
<dbReference type="Gene3D" id="1.25.40.10">
    <property type="entry name" value="Tetratricopeptide repeat domain"/>
    <property type="match status" value="1"/>
</dbReference>
<dbReference type="RefSeq" id="WP_066698513.1">
    <property type="nucleotide sequence ID" value="NZ_AP018664.1"/>
</dbReference>
<accession>A0A494WAM7</accession>
<dbReference type="InterPro" id="IPR051012">
    <property type="entry name" value="CellSynth/LPSAsmb/PSIAsmb"/>
</dbReference>
<protein>
    <submittedName>
        <fullName evidence="3">Uncharacterized protein</fullName>
    </submittedName>
</protein>
<dbReference type="Proteomes" id="UP000279959">
    <property type="component" value="Chromosome"/>
</dbReference>
<keyword evidence="1" id="KW-0677">Repeat</keyword>
<dbReference type="Pfam" id="PF13432">
    <property type="entry name" value="TPR_16"/>
    <property type="match status" value="2"/>
</dbReference>
<dbReference type="KEGG" id="sami:SAMIE_1007600"/>
<reference evidence="3 4" key="1">
    <citation type="submission" date="2018-05" db="EMBL/GenBank/DDBJ databases">
        <title>Complete Genome Sequence of the Nonylphenol-Degrading Bacterium Sphingobium amiense DSM 16289T.</title>
        <authorList>
            <person name="Ootsuka M."/>
            <person name="Nishizawa T."/>
            <person name="Ohta H."/>
        </authorList>
    </citation>
    <scope>NUCLEOTIDE SEQUENCE [LARGE SCALE GENOMIC DNA]</scope>
    <source>
        <strain evidence="3 4">DSM 16289</strain>
    </source>
</reference>
<evidence type="ECO:0000256" key="1">
    <source>
        <dbReference type="ARBA" id="ARBA00022737"/>
    </source>
</evidence>
<proteinExistence type="predicted"/>
<keyword evidence="4" id="KW-1185">Reference proteome</keyword>
<organism evidence="3 4">
    <name type="scientific">Sphingobium amiense</name>
    <dbReference type="NCBI Taxonomy" id="135719"/>
    <lineage>
        <taxon>Bacteria</taxon>
        <taxon>Pseudomonadati</taxon>
        <taxon>Pseudomonadota</taxon>
        <taxon>Alphaproteobacteria</taxon>
        <taxon>Sphingomonadales</taxon>
        <taxon>Sphingomonadaceae</taxon>
        <taxon>Sphingobium</taxon>
    </lineage>
</organism>
<evidence type="ECO:0000256" key="2">
    <source>
        <dbReference type="ARBA" id="ARBA00022803"/>
    </source>
</evidence>
<dbReference type="SUPFAM" id="SSF48452">
    <property type="entry name" value="TPR-like"/>
    <property type="match status" value="2"/>
</dbReference>
<dbReference type="PANTHER" id="PTHR45586:SF1">
    <property type="entry name" value="LIPOPOLYSACCHARIDE ASSEMBLY PROTEIN B"/>
    <property type="match status" value="1"/>
</dbReference>
<name>A0A494WAM7_9SPHN</name>